<gene>
    <name evidence="6" type="primary">hutH</name>
    <name evidence="11" type="ORF">SAMN04488058_10723</name>
</gene>
<sequence length="525" mass="55579">MILDRDLTLQQFIAVVRGGEGVQLSDAARARIRRARAVVERIVDGDEAVYGVNTGFGKFENVRISRDQLEQLQYNLIVSHAIGVGEALPAEVVRGMLLLRAQSLALGHSGVREEVVERLLALLNAHAHPVIPAQGSVGASGDLAPLAHLALALIGLGEIEYEDEVRPAGDVLGALGLTPLTLQAKEGLALINGTQLMGSLLSLALHDAWTLLGTANLAAAMTVEARYGSHRPFSAEVVGLRPHPGAVEVAAELRAFLHASEIAPSHLTGDGKVQDPYSLRAAPQIHGATHDALTQAGRVLATEYASVTDNPLIFPETGEVVSGGNFHGQPLAVTIDALKVALSELGSVSERRTEQLLNPALSGLPAFLTPQGGLNSGLMIAQYTAAALASENKVLAHPASVDSIPTSANQEDHVSMGAHGAQQLRQILGHVQTIVSIELLCAAQALDFQHLRAGRGVQAAHEHIRTLVPTLGADRYYRPDLLRLREEVVGGRLLRVALGPALETDASPSKYPERPAGEQDTNSRH</sequence>
<comment type="similarity">
    <text evidence="6 7">Belongs to the PAL/histidase family.</text>
</comment>
<dbReference type="InterPro" id="IPR005921">
    <property type="entry name" value="HutH"/>
</dbReference>
<organism evidence="11 12">
    <name type="scientific">Deinococcus reticulitermitis</name>
    <dbReference type="NCBI Taxonomy" id="856736"/>
    <lineage>
        <taxon>Bacteria</taxon>
        <taxon>Thermotogati</taxon>
        <taxon>Deinococcota</taxon>
        <taxon>Deinococci</taxon>
        <taxon>Deinococcales</taxon>
        <taxon>Deinococcaceae</taxon>
        <taxon>Deinococcus</taxon>
    </lineage>
</organism>
<comment type="subcellular location">
    <subcellularLocation>
        <location evidence="6 9">Cytoplasm</location>
    </subcellularLocation>
</comment>
<evidence type="ECO:0000256" key="6">
    <source>
        <dbReference type="HAMAP-Rule" id="MF_00229"/>
    </source>
</evidence>
<dbReference type="GO" id="GO:0019557">
    <property type="term" value="P:L-histidine catabolic process to glutamate and formate"/>
    <property type="evidence" value="ECO:0007669"/>
    <property type="project" value="UniProtKB-UniPathway"/>
</dbReference>
<evidence type="ECO:0000256" key="5">
    <source>
        <dbReference type="ARBA" id="ARBA00049269"/>
    </source>
</evidence>
<dbReference type="GO" id="GO:0004397">
    <property type="term" value="F:histidine ammonia-lyase activity"/>
    <property type="evidence" value="ECO:0007669"/>
    <property type="project" value="UniProtKB-UniRule"/>
</dbReference>
<dbReference type="HAMAP" id="MF_00229">
    <property type="entry name" value="His_ammonia_lyase"/>
    <property type="match status" value="1"/>
</dbReference>
<evidence type="ECO:0000256" key="9">
    <source>
        <dbReference type="RuleBase" id="RU004480"/>
    </source>
</evidence>
<dbReference type="GO" id="GO:0005737">
    <property type="term" value="C:cytoplasm"/>
    <property type="evidence" value="ECO:0007669"/>
    <property type="project" value="UniProtKB-SubCell"/>
</dbReference>
<keyword evidence="3 6" id="KW-0369">Histidine metabolism</keyword>
<evidence type="ECO:0000313" key="12">
    <source>
        <dbReference type="Proteomes" id="UP000199223"/>
    </source>
</evidence>
<dbReference type="FunFam" id="1.20.200.10:FF:000003">
    <property type="entry name" value="Histidine ammonia-lyase"/>
    <property type="match status" value="1"/>
</dbReference>
<dbReference type="UniPathway" id="UPA00379">
    <property type="reaction ID" value="UER00549"/>
</dbReference>
<comment type="pathway">
    <text evidence="1 6 8">Amino-acid degradation; L-histidine degradation into L-glutamate; N-formimidoyl-L-glutamate from L-histidine: step 1/3.</text>
</comment>
<keyword evidence="12" id="KW-1185">Reference proteome</keyword>
<dbReference type="EMBL" id="FNZA01000007">
    <property type="protein sequence ID" value="SEJ37557.1"/>
    <property type="molecule type" value="Genomic_DNA"/>
</dbReference>
<evidence type="ECO:0000256" key="8">
    <source>
        <dbReference type="RuleBase" id="RU004479"/>
    </source>
</evidence>
<evidence type="ECO:0000256" key="2">
    <source>
        <dbReference type="ARBA" id="ARBA00012994"/>
    </source>
</evidence>
<dbReference type="STRING" id="856736.SAMN04488058_10723"/>
<comment type="PTM">
    <text evidence="6">Contains an active site 4-methylidene-imidazol-5-one (MIO), which is formed autocatalytically by cyclization and dehydration of residues Ala-Ser-Gly.</text>
</comment>
<dbReference type="Gene3D" id="1.10.275.10">
    <property type="entry name" value="Fumarase/aspartase (N-terminal domain)"/>
    <property type="match status" value="1"/>
</dbReference>
<feature type="region of interest" description="Disordered" evidence="10">
    <location>
        <begin position="504"/>
        <end position="525"/>
    </location>
</feature>
<feature type="compositionally biased region" description="Basic and acidic residues" evidence="10">
    <location>
        <begin position="511"/>
        <end position="525"/>
    </location>
</feature>
<protein>
    <recommendedName>
        <fullName evidence="2 6">Histidine ammonia-lyase</fullName>
        <shortName evidence="6">Histidase</shortName>
        <ecNumber evidence="2 6">4.3.1.3</ecNumber>
    </recommendedName>
</protein>
<dbReference type="RefSeq" id="WP_092264356.1">
    <property type="nucleotide sequence ID" value="NZ_FNZA01000007.1"/>
</dbReference>
<dbReference type="Gene3D" id="1.20.200.10">
    <property type="entry name" value="Fumarase/aspartase (Central domain)"/>
    <property type="match status" value="1"/>
</dbReference>
<feature type="modified residue" description="2,3-didehydroalanine (Ser)" evidence="6">
    <location>
        <position position="140"/>
    </location>
</feature>
<dbReference type="OrthoDB" id="9806955at2"/>
<dbReference type="NCBIfam" id="NF006871">
    <property type="entry name" value="PRK09367.1"/>
    <property type="match status" value="1"/>
</dbReference>
<dbReference type="GO" id="GO:0019556">
    <property type="term" value="P:L-histidine catabolic process to glutamate and formamide"/>
    <property type="evidence" value="ECO:0007669"/>
    <property type="project" value="UniProtKB-UniPathway"/>
</dbReference>
<dbReference type="Pfam" id="PF00221">
    <property type="entry name" value="Lyase_aromatic"/>
    <property type="match status" value="1"/>
</dbReference>
<proteinExistence type="inferred from homology"/>
<keyword evidence="6" id="KW-0963">Cytoplasm</keyword>
<feature type="cross-link" description="5-imidazolinone (Ala-Gly)" evidence="6">
    <location>
        <begin position="139"/>
        <end position="141"/>
    </location>
</feature>
<dbReference type="InterPro" id="IPR024083">
    <property type="entry name" value="Fumarase/histidase_N"/>
</dbReference>
<evidence type="ECO:0000256" key="10">
    <source>
        <dbReference type="SAM" id="MobiDB-lite"/>
    </source>
</evidence>
<evidence type="ECO:0000256" key="1">
    <source>
        <dbReference type="ARBA" id="ARBA00005113"/>
    </source>
</evidence>
<evidence type="ECO:0000256" key="4">
    <source>
        <dbReference type="ARBA" id="ARBA00023239"/>
    </source>
</evidence>
<dbReference type="NCBIfam" id="TIGR01225">
    <property type="entry name" value="hutH"/>
    <property type="match status" value="1"/>
</dbReference>
<comment type="catalytic activity">
    <reaction evidence="5 6 8">
        <text>L-histidine = trans-urocanate + NH4(+)</text>
        <dbReference type="Rhea" id="RHEA:21232"/>
        <dbReference type="ChEBI" id="CHEBI:17771"/>
        <dbReference type="ChEBI" id="CHEBI:28938"/>
        <dbReference type="ChEBI" id="CHEBI:57595"/>
        <dbReference type="EC" id="4.3.1.3"/>
    </reaction>
</comment>
<evidence type="ECO:0000313" key="11">
    <source>
        <dbReference type="EMBL" id="SEJ37557.1"/>
    </source>
</evidence>
<dbReference type="CDD" id="cd00332">
    <property type="entry name" value="PAL-HAL"/>
    <property type="match status" value="1"/>
</dbReference>
<evidence type="ECO:0000256" key="7">
    <source>
        <dbReference type="RuleBase" id="RU003954"/>
    </source>
</evidence>
<dbReference type="InterPro" id="IPR001106">
    <property type="entry name" value="Aromatic_Lyase"/>
</dbReference>
<dbReference type="InterPro" id="IPR022313">
    <property type="entry name" value="Phe/His_NH3-lyase_AS"/>
</dbReference>
<dbReference type="AlphaFoldDB" id="A0A1H6YET5"/>
<keyword evidence="4 6" id="KW-0456">Lyase</keyword>
<dbReference type="EC" id="4.3.1.3" evidence="2 6"/>
<dbReference type="FunFam" id="1.10.275.10:FF:000005">
    <property type="entry name" value="Histidine ammonia-lyase"/>
    <property type="match status" value="1"/>
</dbReference>
<dbReference type="PROSITE" id="PS00488">
    <property type="entry name" value="PAL_HISTIDASE"/>
    <property type="match status" value="1"/>
</dbReference>
<dbReference type="InterPro" id="IPR008948">
    <property type="entry name" value="L-Aspartase-like"/>
</dbReference>
<dbReference type="SUPFAM" id="SSF48557">
    <property type="entry name" value="L-aspartase-like"/>
    <property type="match status" value="1"/>
</dbReference>
<dbReference type="PANTHER" id="PTHR10362">
    <property type="entry name" value="HISTIDINE AMMONIA-LYASE"/>
    <property type="match status" value="1"/>
</dbReference>
<accession>A0A1H6YET5</accession>
<name>A0A1H6YET5_9DEIO</name>
<evidence type="ECO:0000256" key="3">
    <source>
        <dbReference type="ARBA" id="ARBA00022808"/>
    </source>
</evidence>
<dbReference type="Proteomes" id="UP000199223">
    <property type="component" value="Unassembled WGS sequence"/>
</dbReference>
<reference evidence="12" key="1">
    <citation type="submission" date="2016-10" db="EMBL/GenBank/DDBJ databases">
        <authorList>
            <person name="Varghese N."/>
            <person name="Submissions S."/>
        </authorList>
    </citation>
    <scope>NUCLEOTIDE SEQUENCE [LARGE SCALE GENOMIC DNA]</scope>
    <source>
        <strain evidence="12">CGMCC 1.10218</strain>
    </source>
</reference>